<dbReference type="GO" id="GO:0003677">
    <property type="term" value="F:DNA binding"/>
    <property type="evidence" value="ECO:0007669"/>
    <property type="project" value="UniProtKB-KW"/>
</dbReference>
<proteinExistence type="predicted"/>
<dbReference type="EMBL" id="AM238663">
    <property type="protein sequence ID" value="CAJ89301.1"/>
    <property type="molecule type" value="Genomic_DNA"/>
</dbReference>
<evidence type="ECO:0000313" key="4">
    <source>
        <dbReference type="Proteomes" id="UP000061018"/>
    </source>
</evidence>
<dbReference type="Gene3D" id="3.30.450.180">
    <property type="match status" value="1"/>
</dbReference>
<gene>
    <name evidence="2" type="ORF">SAM23877_0361</name>
    <name evidence="3" type="ORF">SAML0314</name>
</gene>
<dbReference type="PANTHER" id="PTHR35010">
    <property type="entry name" value="BLL4672 PROTEIN-RELATED"/>
    <property type="match status" value="1"/>
</dbReference>
<reference evidence="2" key="3">
    <citation type="submission" date="2015-07" db="EMBL/GenBank/DDBJ databases">
        <title>Complete genome sequence of Streptomyces ambofaciens ATCC 23877, the spiramycin producer.</title>
        <authorList>
            <person name="Thibessard A."/>
            <person name="Haas D."/>
            <person name="Gerbaud C."/>
            <person name="Aigle B."/>
            <person name="Lautru S."/>
            <person name="Pernodet J.-L."/>
            <person name="Leblond P."/>
        </authorList>
    </citation>
    <scope>NUCLEOTIDE SEQUENCE [LARGE SCALE GENOMIC DNA]</scope>
    <source>
        <strain evidence="2">ATCC 23877</strain>
    </source>
</reference>
<name>A3KHX4_STRA7</name>
<evidence type="ECO:0000313" key="2">
    <source>
        <dbReference type="EMBL" id="AKZ53410.1"/>
    </source>
</evidence>
<dbReference type="InterPro" id="IPR041413">
    <property type="entry name" value="MLTR_LBD"/>
</dbReference>
<dbReference type="AlphaFoldDB" id="A3KHX4"/>
<keyword evidence="3" id="KW-0238">DNA-binding</keyword>
<sequence>MAFAGGGCEVVQPLQLGRGEFDAVGGDDPQLTELIGELSLHSDTFRRLWADHDVHAQTTGTKRFHHPVVGDLALDYVVLADEDDPEQSLVIYSPEPASPSAEALGILASWTSATTVAPTPEQTLNPPG</sequence>
<evidence type="ECO:0000259" key="1">
    <source>
        <dbReference type="Pfam" id="PF17765"/>
    </source>
</evidence>
<protein>
    <submittedName>
        <fullName evidence="3">Putative DNA-binding protein</fullName>
    </submittedName>
</protein>
<dbReference type="Pfam" id="PF17765">
    <property type="entry name" value="MLTR_LBD"/>
    <property type="match status" value="1"/>
</dbReference>
<dbReference type="Proteomes" id="UP000061018">
    <property type="component" value="Chromosome"/>
</dbReference>
<organism evidence="3">
    <name type="scientific">Streptomyces ambofaciens (strain ATCC 23877 / 3486 / DSM 40053 / JCM 4204 / NBRC 12836 / NRRL B-2516)</name>
    <dbReference type="NCBI Taxonomy" id="278992"/>
    <lineage>
        <taxon>Bacteria</taxon>
        <taxon>Bacillati</taxon>
        <taxon>Actinomycetota</taxon>
        <taxon>Actinomycetes</taxon>
        <taxon>Kitasatosporales</taxon>
        <taxon>Streptomycetaceae</taxon>
        <taxon>Streptomyces</taxon>
    </lineage>
</organism>
<reference evidence="3" key="1">
    <citation type="journal article" date="2006" name="Mol. Biol. Evol.">
        <title>Evolution of the terminal regions of the Streptomyces linear chromosome.</title>
        <authorList>
            <person name="Choulet F."/>
            <person name="Aigle B."/>
            <person name="Gallois A."/>
            <person name="Mangenot S."/>
            <person name="Gerbaud C."/>
            <person name="Truong C."/>
            <person name="Francou F.X."/>
            <person name="Fourrier C."/>
            <person name="Guerineau M."/>
            <person name="Decaris B."/>
            <person name="Barbe V."/>
            <person name="Pernodet J.L."/>
            <person name="Leblond P."/>
        </authorList>
    </citation>
    <scope>NUCLEOTIDE SEQUENCE</scope>
    <source>
        <strain evidence="3">ATCC 23877</strain>
    </source>
</reference>
<feature type="domain" description="MmyB-like transcription regulator ligand binding" evidence="1">
    <location>
        <begin position="26"/>
        <end position="104"/>
    </location>
</feature>
<dbReference type="KEGG" id="samb:SAM23877_0361"/>
<evidence type="ECO:0000313" key="3">
    <source>
        <dbReference type="EMBL" id="CAJ89301.1"/>
    </source>
</evidence>
<reference evidence="4" key="2">
    <citation type="journal article" date="2015" name="J. Biotechnol.">
        <title>Complete genome sequence of Streptomyces ambofaciens ATCC 23877, the spiramycin producer.</title>
        <authorList>
            <person name="Thibessard A."/>
            <person name="Haas D."/>
            <person name="Gerbaud C."/>
            <person name="Aigle B."/>
            <person name="Lautru S."/>
            <person name="Pernodet J.L."/>
            <person name="Leblond P."/>
        </authorList>
    </citation>
    <scope>NUCLEOTIDE SEQUENCE [LARGE SCALE GENOMIC DNA]</scope>
    <source>
        <strain evidence="4">ATCC 23877 / 3486 / DSM 40053 / JCM 4204 / NBRC 12836 / NRRL B-2516</strain>
    </source>
</reference>
<dbReference type="EMBL" id="CP012382">
    <property type="protein sequence ID" value="AKZ53410.1"/>
    <property type="molecule type" value="Genomic_DNA"/>
</dbReference>
<accession>A3KHX4</accession>
<dbReference type="PANTHER" id="PTHR35010:SF2">
    <property type="entry name" value="BLL4672 PROTEIN"/>
    <property type="match status" value="1"/>
</dbReference>
<dbReference type="STRING" id="1889.SAM40697_0290"/>